<evidence type="ECO:0000313" key="3">
    <source>
        <dbReference type="EMBL" id="MDI3387124.1"/>
    </source>
</evidence>
<feature type="compositionally biased region" description="Pro residues" evidence="1">
    <location>
        <begin position="129"/>
        <end position="148"/>
    </location>
</feature>
<dbReference type="Proteomes" id="UP001224661">
    <property type="component" value="Unassembled WGS sequence"/>
</dbReference>
<evidence type="ECO:0000256" key="2">
    <source>
        <dbReference type="SAM" id="Phobius"/>
    </source>
</evidence>
<gene>
    <name evidence="3" type="ORF">QIS99_13080</name>
</gene>
<evidence type="ECO:0000313" key="4">
    <source>
        <dbReference type="Proteomes" id="UP001224661"/>
    </source>
</evidence>
<proteinExistence type="predicted"/>
<feature type="compositionally biased region" description="Low complexity" evidence="1">
    <location>
        <begin position="152"/>
        <end position="181"/>
    </location>
</feature>
<dbReference type="EMBL" id="JASCIR010000009">
    <property type="protein sequence ID" value="MDI3387124.1"/>
    <property type="molecule type" value="Genomic_DNA"/>
</dbReference>
<dbReference type="RefSeq" id="WP_282513413.1">
    <property type="nucleotide sequence ID" value="NZ_JASCIR010000009.1"/>
</dbReference>
<evidence type="ECO:0000256" key="1">
    <source>
        <dbReference type="SAM" id="MobiDB-lite"/>
    </source>
</evidence>
<keyword evidence="4" id="KW-1185">Reference proteome</keyword>
<evidence type="ECO:0008006" key="5">
    <source>
        <dbReference type="Google" id="ProtNLM"/>
    </source>
</evidence>
<keyword evidence="2" id="KW-0812">Transmembrane</keyword>
<keyword evidence="2" id="KW-0472">Membrane</keyword>
<feature type="region of interest" description="Disordered" evidence="1">
    <location>
        <begin position="97"/>
        <end position="204"/>
    </location>
</feature>
<feature type="transmembrane region" description="Helical" evidence="2">
    <location>
        <begin position="30"/>
        <end position="48"/>
    </location>
</feature>
<comment type="caution">
    <text evidence="3">The sequence shown here is derived from an EMBL/GenBank/DDBJ whole genome shotgun (WGS) entry which is preliminary data.</text>
</comment>
<protein>
    <recommendedName>
        <fullName evidence="5">Septum formation initiator</fullName>
    </recommendedName>
</protein>
<sequence length="204" mass="20442">MSARPQMRGRAARLARLLPAGPATAARTPFVLLVVVLLGGGLIALLLLNSSLNQGSFRLSKLKKETTELTDRQQQLQREVDGYSAPGNLERRARELGMVPGGNPAFLDPEGKVHGTTDPATAEPSAASKPPPRTANSTPPPSGSPPSGSPGGSPKPSGSPGGSPKPSGTPSGGAKPSGSPAAQPPSPSSGARTGAEPTPSTAAR</sequence>
<organism evidence="3 4">
    <name type="scientific">Streptomyces solicavernae</name>
    <dbReference type="NCBI Taxonomy" id="3043614"/>
    <lineage>
        <taxon>Bacteria</taxon>
        <taxon>Bacillati</taxon>
        <taxon>Actinomycetota</taxon>
        <taxon>Actinomycetes</taxon>
        <taxon>Kitasatosporales</taxon>
        <taxon>Streptomycetaceae</taxon>
        <taxon>Streptomyces</taxon>
    </lineage>
</organism>
<accession>A0ABT6RRS6</accession>
<keyword evidence="2" id="KW-1133">Transmembrane helix</keyword>
<reference evidence="3 4" key="1">
    <citation type="submission" date="2023-05" db="EMBL/GenBank/DDBJ databases">
        <title>Draft genome sequence of Streptomyces sp. B-S-A8 isolated from a cave soil in Thailand.</title>
        <authorList>
            <person name="Chamroensaksri N."/>
            <person name="Muangham S."/>
        </authorList>
    </citation>
    <scope>NUCLEOTIDE SEQUENCE [LARGE SCALE GENOMIC DNA]</scope>
    <source>
        <strain evidence="3 4">B-S-A8</strain>
    </source>
</reference>
<name>A0ABT6RRS6_9ACTN</name>